<dbReference type="Pfam" id="PF00700">
    <property type="entry name" value="Flagellin_C"/>
    <property type="match status" value="1"/>
</dbReference>
<sequence>MALTIYQNVMSLNTQRYLGQTQNQLSKSLERLSSGLRINHAADDASGLAISEKLRGQITGLKRASMNAQDGISMLQTAEGALGEVSSMLQRMRELAVQAANGTYTSNDRIEIQKEVDQLKDEIDRISTSTEFNTKKLLNGDGTALWSASSDAISAIIRDDVAEGNYKIELNTQAGQNQVFKTDIMTLKDGIIGAEIVTSGSSSGNLTNVSFVSDPETMPSTGTAYFSVVISGNGVIASSSSTVQTLAYYGQPGSSFLVSNATAAATGGRSGYIEVEFADDANAGDTANVTLNVRFIDALTGTVSQWVKVTAAYTALSSSTYTVDTAAAGLQNSAGNTIDIDFSFTLSASGSVQSGDKVLFSLSGGVAANGNYAGSGGGSIQLTGGPVGQNGPTIYFTAQNSLTPPDNGDTITDYNQVQVYYAQLNTQTGNLDLGNLTLNFKELSNDQPTPNGRTMTDAFDLEITGAGEAATTTTKLKDISVFTDADGNNIFSNKQELTIWGNGSNITIYLQGDDTIADLEQKLEEAIAELGMGSDSASVNSHLVDYVSMPSNSGERSVKGTFIIQTALTGEQGEISFSGDQALIDAFSLAEIQESVNNTTKVTVKDAHTGQLVGVDETSDDRVYGIIDGVEIVIDSRAGVTETWNSVTQSIEFATDTSSAAKEHFLHVVDNSTDLQIGANQGQSLSVSIPQLDVEGLGIENVTLVSQTLAQRAIPDIDAALNKVVTVRATIGAQINRLEYTITNLDTARENMTAAESRIRDLDVADEMATFTRYQILSQSGVAMLAQANQIPQMALSLLQG</sequence>
<feature type="domain" description="Flagellin N-terminal" evidence="4">
    <location>
        <begin position="6"/>
        <end position="141"/>
    </location>
</feature>
<evidence type="ECO:0000256" key="1">
    <source>
        <dbReference type="ARBA" id="ARBA00005709"/>
    </source>
</evidence>
<accession>A0A3R5V2W1</accession>
<dbReference type="PANTHER" id="PTHR42792:SF2">
    <property type="entry name" value="FLAGELLIN"/>
    <property type="match status" value="1"/>
</dbReference>
<evidence type="ECO:0000256" key="3">
    <source>
        <dbReference type="RuleBase" id="RU362073"/>
    </source>
</evidence>
<comment type="subcellular location">
    <subcellularLocation>
        <location evidence="3">Secreted</location>
    </subcellularLocation>
    <subcellularLocation>
        <location evidence="3">Bacterial flagellum</location>
    </subcellularLocation>
</comment>
<dbReference type="GO" id="GO:0009288">
    <property type="term" value="C:bacterial-type flagellum"/>
    <property type="evidence" value="ECO:0007669"/>
    <property type="project" value="UniProtKB-SubCell"/>
</dbReference>
<dbReference type="SUPFAM" id="SSF64518">
    <property type="entry name" value="Phase 1 flagellin"/>
    <property type="match status" value="1"/>
</dbReference>
<evidence type="ECO:0000259" key="5">
    <source>
        <dbReference type="Pfam" id="PF00700"/>
    </source>
</evidence>
<dbReference type="GO" id="GO:0005198">
    <property type="term" value="F:structural molecule activity"/>
    <property type="evidence" value="ECO:0007669"/>
    <property type="project" value="UniProtKB-UniRule"/>
</dbReference>
<dbReference type="InterPro" id="IPR046358">
    <property type="entry name" value="Flagellin_C"/>
</dbReference>
<feature type="domain" description="Flagellin C-terminal" evidence="5">
    <location>
        <begin position="717"/>
        <end position="799"/>
    </location>
</feature>
<keyword evidence="3" id="KW-0964">Secreted</keyword>
<organism evidence="6 7">
    <name type="scientific">Geovibrio thiophilus</name>
    <dbReference type="NCBI Taxonomy" id="139438"/>
    <lineage>
        <taxon>Bacteria</taxon>
        <taxon>Pseudomonadati</taxon>
        <taxon>Deferribacterota</taxon>
        <taxon>Deferribacteres</taxon>
        <taxon>Deferribacterales</taxon>
        <taxon>Geovibrionaceae</taxon>
        <taxon>Geovibrio</taxon>
    </lineage>
</organism>
<dbReference type="OrthoDB" id="9796789at2"/>
<dbReference type="PRINTS" id="PR00207">
    <property type="entry name" value="FLAGELLIN"/>
</dbReference>
<comment type="function">
    <text evidence="3">Flagellin is the subunit protein which polymerizes to form the filaments of bacterial flagella.</text>
</comment>
<keyword evidence="6" id="KW-0282">Flagellum</keyword>
<evidence type="ECO:0000313" key="6">
    <source>
        <dbReference type="EMBL" id="QAR34231.1"/>
    </source>
</evidence>
<dbReference type="PANTHER" id="PTHR42792">
    <property type="entry name" value="FLAGELLIN"/>
    <property type="match status" value="1"/>
</dbReference>
<name>A0A3R5V2W1_9BACT</name>
<dbReference type="Gene3D" id="3.30.70.2120">
    <property type="match status" value="1"/>
</dbReference>
<keyword evidence="7" id="KW-1185">Reference proteome</keyword>
<gene>
    <name evidence="6" type="ORF">EP073_12695</name>
</gene>
<reference evidence="6 7" key="1">
    <citation type="submission" date="2019-01" db="EMBL/GenBank/DDBJ databases">
        <title>Geovibrio thiophilus DSM 11263, complete genome.</title>
        <authorList>
            <person name="Spring S."/>
            <person name="Bunk B."/>
            <person name="Sproer C."/>
        </authorList>
    </citation>
    <scope>NUCLEOTIDE SEQUENCE [LARGE SCALE GENOMIC DNA]</scope>
    <source>
        <strain evidence="6 7">DSM 11263</strain>
    </source>
</reference>
<evidence type="ECO:0000256" key="2">
    <source>
        <dbReference type="ARBA" id="ARBA00023143"/>
    </source>
</evidence>
<keyword evidence="6" id="KW-0969">Cilium</keyword>
<dbReference type="AlphaFoldDB" id="A0A3R5V2W1"/>
<protein>
    <recommendedName>
        <fullName evidence="3">Flagellin</fullName>
    </recommendedName>
</protein>
<dbReference type="InterPro" id="IPR001492">
    <property type="entry name" value="Flagellin"/>
</dbReference>
<dbReference type="Proteomes" id="UP000287502">
    <property type="component" value="Chromosome"/>
</dbReference>
<dbReference type="Gene3D" id="6.10.10.10">
    <property type="entry name" value="Flagellar export chaperone, C-terminal domain"/>
    <property type="match status" value="1"/>
</dbReference>
<dbReference type="GO" id="GO:0005576">
    <property type="term" value="C:extracellular region"/>
    <property type="evidence" value="ECO:0007669"/>
    <property type="project" value="UniProtKB-SubCell"/>
</dbReference>
<dbReference type="Gene3D" id="1.20.1330.10">
    <property type="entry name" value="f41 fragment of flagellin, N-terminal domain"/>
    <property type="match status" value="2"/>
</dbReference>
<dbReference type="InterPro" id="IPR042187">
    <property type="entry name" value="Flagellin_C_sub2"/>
</dbReference>
<comment type="similarity">
    <text evidence="1 3">Belongs to the bacterial flagellin family.</text>
</comment>
<dbReference type="KEGG" id="gtl:EP073_12695"/>
<keyword evidence="2 3" id="KW-0975">Bacterial flagellum</keyword>
<evidence type="ECO:0000313" key="7">
    <source>
        <dbReference type="Proteomes" id="UP000287502"/>
    </source>
</evidence>
<dbReference type="InterPro" id="IPR001029">
    <property type="entry name" value="Flagellin_N"/>
</dbReference>
<evidence type="ECO:0000259" key="4">
    <source>
        <dbReference type="Pfam" id="PF00669"/>
    </source>
</evidence>
<dbReference type="Pfam" id="PF00669">
    <property type="entry name" value="Flagellin_N"/>
    <property type="match status" value="1"/>
</dbReference>
<proteinExistence type="inferred from homology"/>
<keyword evidence="6" id="KW-0966">Cell projection</keyword>
<dbReference type="RefSeq" id="WP_128467536.1">
    <property type="nucleotide sequence ID" value="NZ_CP035108.1"/>
</dbReference>
<dbReference type="EMBL" id="CP035108">
    <property type="protein sequence ID" value="QAR34231.1"/>
    <property type="molecule type" value="Genomic_DNA"/>
</dbReference>